<organism evidence="4 5">
    <name type="scientific">Clostridium combesii</name>
    <dbReference type="NCBI Taxonomy" id="39481"/>
    <lineage>
        <taxon>Bacteria</taxon>
        <taxon>Bacillati</taxon>
        <taxon>Bacillota</taxon>
        <taxon>Clostridia</taxon>
        <taxon>Eubacteriales</taxon>
        <taxon>Clostridiaceae</taxon>
        <taxon>Clostridium</taxon>
    </lineage>
</organism>
<dbReference type="GO" id="GO:0003677">
    <property type="term" value="F:DNA binding"/>
    <property type="evidence" value="ECO:0007669"/>
    <property type="project" value="UniProtKB-UniRule"/>
</dbReference>
<name>A0A2G7HHV3_9CLOT</name>
<dbReference type="Gene3D" id="1.10.357.10">
    <property type="entry name" value="Tetracycline Repressor, domain 2"/>
    <property type="match status" value="1"/>
</dbReference>
<gene>
    <name evidence="4" type="ORF">CS538_08500</name>
</gene>
<evidence type="ECO:0000259" key="3">
    <source>
        <dbReference type="PROSITE" id="PS50977"/>
    </source>
</evidence>
<evidence type="ECO:0000313" key="4">
    <source>
        <dbReference type="EMBL" id="PIH04624.1"/>
    </source>
</evidence>
<comment type="caution">
    <text evidence="4">The sequence shown here is derived from an EMBL/GenBank/DDBJ whole genome shotgun (WGS) entry which is preliminary data.</text>
</comment>
<reference evidence="4 5" key="1">
    <citation type="submission" date="2017-10" db="EMBL/GenBank/DDBJ databases">
        <title>Reclassification of Eubacterium combesii and discrepancies in the nomenclature of botulinum neurotoxin producing clostridia. Request for an Opinion.</title>
        <authorList>
            <person name="Dobritsa A.P."/>
            <person name="Kutumbaka K.K."/>
            <person name="Samadpour M."/>
        </authorList>
    </citation>
    <scope>NUCLEOTIDE SEQUENCE [LARGE SCALE GENOMIC DNA]</scope>
    <source>
        <strain evidence="4 5">DSM 20696</strain>
    </source>
</reference>
<evidence type="ECO:0000256" key="2">
    <source>
        <dbReference type="PROSITE-ProRule" id="PRU00335"/>
    </source>
</evidence>
<dbReference type="EMBL" id="PEIK01000005">
    <property type="protein sequence ID" value="PIH04624.1"/>
    <property type="molecule type" value="Genomic_DNA"/>
</dbReference>
<protein>
    <submittedName>
        <fullName evidence="4">TetR/AcrR family transcriptional regulator</fullName>
    </submittedName>
</protein>
<dbReference type="Proteomes" id="UP000231322">
    <property type="component" value="Unassembled WGS sequence"/>
</dbReference>
<proteinExistence type="predicted"/>
<dbReference type="InterPro" id="IPR009057">
    <property type="entry name" value="Homeodomain-like_sf"/>
</dbReference>
<accession>A0A2G7HHV3</accession>
<dbReference type="InterPro" id="IPR050624">
    <property type="entry name" value="HTH-type_Tx_Regulator"/>
</dbReference>
<dbReference type="PRINTS" id="PR00455">
    <property type="entry name" value="HTHTETR"/>
</dbReference>
<dbReference type="PANTHER" id="PTHR43479:SF11">
    <property type="entry name" value="ACREF_ENVCD OPERON REPRESSOR-RELATED"/>
    <property type="match status" value="1"/>
</dbReference>
<keyword evidence="5" id="KW-1185">Reference proteome</keyword>
<feature type="DNA-binding region" description="H-T-H motif" evidence="2">
    <location>
        <begin position="30"/>
        <end position="49"/>
    </location>
</feature>
<dbReference type="PROSITE" id="PS50977">
    <property type="entry name" value="HTH_TETR_2"/>
    <property type="match status" value="1"/>
</dbReference>
<evidence type="ECO:0000256" key="1">
    <source>
        <dbReference type="ARBA" id="ARBA00023125"/>
    </source>
</evidence>
<keyword evidence="1 2" id="KW-0238">DNA-binding</keyword>
<evidence type="ECO:0000313" key="5">
    <source>
        <dbReference type="Proteomes" id="UP000231322"/>
    </source>
</evidence>
<dbReference type="PANTHER" id="PTHR43479">
    <property type="entry name" value="ACREF/ENVCD OPERON REPRESSOR-RELATED"/>
    <property type="match status" value="1"/>
</dbReference>
<dbReference type="AlphaFoldDB" id="A0A2G7HHV3"/>
<dbReference type="InterPro" id="IPR001647">
    <property type="entry name" value="HTH_TetR"/>
</dbReference>
<feature type="domain" description="HTH tetR-type" evidence="3">
    <location>
        <begin position="7"/>
        <end position="67"/>
    </location>
</feature>
<sequence>MAQIKKDEIKKDVESAALKIFSQKGYLDTKMSHIAKTANISVGNIYIYFKNKEDLFYSVVPEKLMIFLRDFLVKSIHIFNKKQFDKLANEDDYFFSEECMNILIDYRMHFLIIFEKSKGTKYENAREELIDSLLEAKKIYLRNNHKRYNLSVEDGIKVTRIILNNLINMVLDVLKEDMSESDRKSIFRALNVYRLYGITGLNE</sequence>
<dbReference type="Pfam" id="PF00440">
    <property type="entry name" value="TetR_N"/>
    <property type="match status" value="1"/>
</dbReference>
<dbReference type="SUPFAM" id="SSF46689">
    <property type="entry name" value="Homeodomain-like"/>
    <property type="match status" value="1"/>
</dbReference>
<dbReference type="RefSeq" id="WP_058007950.1">
    <property type="nucleotide sequence ID" value="NZ_PEIK01000005.1"/>
</dbReference>